<organism evidence="1 2">
    <name type="scientific">Pararhizobium mangrovi</name>
    <dbReference type="NCBI Taxonomy" id="2590452"/>
    <lineage>
        <taxon>Bacteria</taxon>
        <taxon>Pseudomonadati</taxon>
        <taxon>Pseudomonadota</taxon>
        <taxon>Alphaproteobacteria</taxon>
        <taxon>Hyphomicrobiales</taxon>
        <taxon>Rhizobiaceae</taxon>
        <taxon>Rhizobium/Agrobacterium group</taxon>
        <taxon>Pararhizobium</taxon>
    </lineage>
</organism>
<dbReference type="EMBL" id="VHLH01000024">
    <property type="protein sequence ID" value="TPW27053.1"/>
    <property type="molecule type" value="Genomic_DNA"/>
</dbReference>
<dbReference type="OrthoDB" id="9785438at2"/>
<comment type="caution">
    <text evidence="1">The sequence shown here is derived from an EMBL/GenBank/DDBJ whole genome shotgun (WGS) entry which is preliminary data.</text>
</comment>
<evidence type="ECO:0000313" key="2">
    <source>
        <dbReference type="Proteomes" id="UP000320314"/>
    </source>
</evidence>
<dbReference type="PANTHER" id="PTHR33639:SF2">
    <property type="entry name" value="DUF393 DOMAIN-CONTAINING PROTEIN"/>
    <property type="match status" value="1"/>
</dbReference>
<gene>
    <name evidence="1" type="ORF">FJU11_12670</name>
</gene>
<keyword evidence="2" id="KW-1185">Reference proteome</keyword>
<evidence type="ECO:0000313" key="1">
    <source>
        <dbReference type="EMBL" id="TPW27053.1"/>
    </source>
</evidence>
<sequence length="142" mass="15957">MTQPCSWPDDGVILYDGRCGLCSRWIRFVARRDRDRRFRFTPIQSPYGATLAKALGIDPADPQTNAVLLDGRALMRSDGAIAIVSRLPGWRFVGLARFVPRPLRDAVYRLIARNRYAVFGTNRQCDYGGEALAGRVLTEKPD</sequence>
<protein>
    <submittedName>
        <fullName evidence="1">DUF393 domain-containing protein</fullName>
    </submittedName>
</protein>
<dbReference type="Pfam" id="PF04134">
    <property type="entry name" value="DCC1-like"/>
    <property type="match status" value="1"/>
</dbReference>
<dbReference type="InterPro" id="IPR052927">
    <property type="entry name" value="DCC_oxidoreductase"/>
</dbReference>
<dbReference type="PANTHER" id="PTHR33639">
    <property type="entry name" value="THIOL-DISULFIDE OXIDOREDUCTASE DCC"/>
    <property type="match status" value="1"/>
</dbReference>
<name>A0A506TY88_9HYPH</name>
<dbReference type="AlphaFoldDB" id="A0A506TY88"/>
<accession>A0A506TY88</accession>
<dbReference type="Proteomes" id="UP000320314">
    <property type="component" value="Unassembled WGS sequence"/>
</dbReference>
<reference evidence="1 2" key="1">
    <citation type="submission" date="2019-06" db="EMBL/GenBank/DDBJ databases">
        <authorList>
            <person name="Li M."/>
        </authorList>
    </citation>
    <scope>NUCLEOTIDE SEQUENCE [LARGE SCALE GENOMIC DNA]</scope>
    <source>
        <strain evidence="1 2">BGMRC6574</strain>
    </source>
</reference>
<dbReference type="GO" id="GO:0015035">
    <property type="term" value="F:protein-disulfide reductase activity"/>
    <property type="evidence" value="ECO:0007669"/>
    <property type="project" value="InterPro"/>
</dbReference>
<dbReference type="InterPro" id="IPR007263">
    <property type="entry name" value="DCC1-like"/>
</dbReference>
<proteinExistence type="predicted"/>